<feature type="transmembrane region" description="Helical" evidence="1">
    <location>
        <begin position="12"/>
        <end position="32"/>
    </location>
</feature>
<gene>
    <name evidence="2" type="ORF">J2T60_000192</name>
</gene>
<dbReference type="EMBL" id="JALJYF010000001">
    <property type="protein sequence ID" value="MCP1726227.1"/>
    <property type="molecule type" value="Genomic_DNA"/>
</dbReference>
<organism evidence="2 3">
    <name type="scientific">Natronospira proteinivora</name>
    <dbReference type="NCBI Taxonomy" id="1807133"/>
    <lineage>
        <taxon>Bacteria</taxon>
        <taxon>Pseudomonadati</taxon>
        <taxon>Pseudomonadota</taxon>
        <taxon>Gammaproteobacteria</taxon>
        <taxon>Natronospirales</taxon>
        <taxon>Natronospiraceae</taxon>
        <taxon>Natronospira</taxon>
    </lineage>
</organism>
<keyword evidence="1" id="KW-0472">Membrane</keyword>
<keyword evidence="3" id="KW-1185">Reference proteome</keyword>
<accession>A0ABT1G4K6</accession>
<sequence length="262" mass="29731">MNSERILRFKHRLLPFVGLIFLLLGLMILPWLTSAKTLNCERGTGECRFSESSIFSEHSVVIPLATVQEAVVDRRASSSDSGGYVYRTLLVTDEDRHQLTVGSSSPRGPHDRLAAQVNHFLSDTSESELSVRRTMGWWGLFFLAFPLGGLFLMFGVRNISEAELDVVNGQLHLRKRRWWQSTALGRTLDVEEIEDVDLENRQSKNGQTRRTVLRMRDGEVIPLFGIATNGKGPVRRRDQLISLLQQSPQFQGPKHGSHHQER</sequence>
<dbReference type="RefSeq" id="WP_253444143.1">
    <property type="nucleotide sequence ID" value="NZ_JALJYF010000001.1"/>
</dbReference>
<evidence type="ECO:0000256" key="1">
    <source>
        <dbReference type="SAM" id="Phobius"/>
    </source>
</evidence>
<feature type="transmembrane region" description="Helical" evidence="1">
    <location>
        <begin position="135"/>
        <end position="154"/>
    </location>
</feature>
<evidence type="ECO:0000313" key="3">
    <source>
        <dbReference type="Proteomes" id="UP001523550"/>
    </source>
</evidence>
<name>A0ABT1G4K6_9GAMM</name>
<comment type="caution">
    <text evidence="2">The sequence shown here is derived from an EMBL/GenBank/DDBJ whole genome shotgun (WGS) entry which is preliminary data.</text>
</comment>
<dbReference type="Proteomes" id="UP001523550">
    <property type="component" value="Unassembled WGS sequence"/>
</dbReference>
<keyword evidence="1" id="KW-0812">Transmembrane</keyword>
<keyword evidence="1" id="KW-1133">Transmembrane helix</keyword>
<evidence type="ECO:0008006" key="4">
    <source>
        <dbReference type="Google" id="ProtNLM"/>
    </source>
</evidence>
<evidence type="ECO:0000313" key="2">
    <source>
        <dbReference type="EMBL" id="MCP1726227.1"/>
    </source>
</evidence>
<reference evidence="2 3" key="1">
    <citation type="submission" date="2022-03" db="EMBL/GenBank/DDBJ databases">
        <title>Genomic Encyclopedia of Type Strains, Phase III (KMG-III): the genomes of soil and plant-associated and newly described type strains.</title>
        <authorList>
            <person name="Whitman W."/>
        </authorList>
    </citation>
    <scope>NUCLEOTIDE SEQUENCE [LARGE SCALE GENOMIC DNA]</scope>
    <source>
        <strain evidence="2 3">BSker1</strain>
    </source>
</reference>
<proteinExistence type="predicted"/>
<protein>
    <recommendedName>
        <fullName evidence="4">PH (Pleckstrin Homology) domain-containing protein</fullName>
    </recommendedName>
</protein>